<name>A0A3P7M305_DIBLA</name>
<organism evidence="2 3">
    <name type="scientific">Dibothriocephalus latus</name>
    <name type="common">Fish tapeworm</name>
    <name type="synonym">Diphyllobothrium latum</name>
    <dbReference type="NCBI Taxonomy" id="60516"/>
    <lineage>
        <taxon>Eukaryota</taxon>
        <taxon>Metazoa</taxon>
        <taxon>Spiralia</taxon>
        <taxon>Lophotrochozoa</taxon>
        <taxon>Platyhelminthes</taxon>
        <taxon>Cestoda</taxon>
        <taxon>Eucestoda</taxon>
        <taxon>Diphyllobothriidea</taxon>
        <taxon>Diphyllobothriidae</taxon>
        <taxon>Dibothriocephalus</taxon>
    </lineage>
</organism>
<dbReference type="EMBL" id="UYRU01066521">
    <property type="protein sequence ID" value="VDN16628.1"/>
    <property type="molecule type" value="Genomic_DNA"/>
</dbReference>
<evidence type="ECO:0000313" key="2">
    <source>
        <dbReference type="EMBL" id="VDN16628.1"/>
    </source>
</evidence>
<dbReference type="OrthoDB" id="6252261at2759"/>
<evidence type="ECO:0000313" key="3">
    <source>
        <dbReference type="Proteomes" id="UP000281553"/>
    </source>
</evidence>
<evidence type="ECO:0000256" key="1">
    <source>
        <dbReference type="SAM" id="MobiDB-lite"/>
    </source>
</evidence>
<proteinExistence type="predicted"/>
<dbReference type="Proteomes" id="UP000281553">
    <property type="component" value="Unassembled WGS sequence"/>
</dbReference>
<gene>
    <name evidence="2" type="ORF">DILT_LOCUS12459</name>
</gene>
<accession>A0A3P7M305</accession>
<reference evidence="2 3" key="1">
    <citation type="submission" date="2018-11" db="EMBL/GenBank/DDBJ databases">
        <authorList>
            <consortium name="Pathogen Informatics"/>
        </authorList>
    </citation>
    <scope>NUCLEOTIDE SEQUENCE [LARGE SCALE GENOMIC DNA]</scope>
</reference>
<dbReference type="AlphaFoldDB" id="A0A3P7M305"/>
<protein>
    <submittedName>
        <fullName evidence="2">Uncharacterized protein</fullName>
    </submittedName>
</protein>
<sequence length="270" mass="30751">MHGDPASLSIFNEDEPMVYLESLDCKNYRKLAWRPDDDEDAEGSLDTDSGLVMHKPHAETNTNIRLKNLKDLVPDDRQLEDIRSVSACRVNISSPVIMQSGADGHRHAEKLRCLFAIQQVYDSRIAEKEAARQQQERARCLYEQMRLAELRYANNRQPSFCTESESISPDGKKKKSDEDIDEESVHTKLLHGFNISTKLPTGRISTLSEGLLEMPEEMIRLQSHRVPAPTIEATYSEASELLATHLNKLDDRKFIYQHGDATSREKGKKQ</sequence>
<feature type="region of interest" description="Disordered" evidence="1">
    <location>
        <begin position="160"/>
        <end position="180"/>
    </location>
</feature>
<keyword evidence="3" id="KW-1185">Reference proteome</keyword>